<dbReference type="AlphaFoldDB" id="A0A1I6L906"/>
<dbReference type="EMBL" id="FOZK01000002">
    <property type="protein sequence ID" value="SFR99959.1"/>
    <property type="molecule type" value="Genomic_DNA"/>
</dbReference>
<evidence type="ECO:0000313" key="2">
    <source>
        <dbReference type="Proteomes" id="UP000199062"/>
    </source>
</evidence>
<organism evidence="1 2">
    <name type="scientific">Halomicrobium zhouii</name>
    <dbReference type="NCBI Taxonomy" id="767519"/>
    <lineage>
        <taxon>Archaea</taxon>
        <taxon>Methanobacteriati</taxon>
        <taxon>Methanobacteriota</taxon>
        <taxon>Stenosarchaea group</taxon>
        <taxon>Halobacteria</taxon>
        <taxon>Halobacteriales</taxon>
        <taxon>Haloarculaceae</taxon>
        <taxon>Halomicrobium</taxon>
    </lineage>
</organism>
<reference evidence="1 2" key="1">
    <citation type="submission" date="2016-10" db="EMBL/GenBank/DDBJ databases">
        <authorList>
            <person name="de Groot N.N."/>
        </authorList>
    </citation>
    <scope>NUCLEOTIDE SEQUENCE [LARGE SCALE GENOMIC DNA]</scope>
    <source>
        <strain evidence="1 2">CGMCC 1.10457</strain>
    </source>
</reference>
<proteinExistence type="predicted"/>
<accession>A0A1I6L906</accession>
<gene>
    <name evidence="1" type="ORF">SAMN05216559_2287</name>
</gene>
<evidence type="ECO:0000313" key="1">
    <source>
        <dbReference type="EMBL" id="SFR99959.1"/>
    </source>
</evidence>
<name>A0A1I6L906_9EURY</name>
<dbReference type="Proteomes" id="UP000199062">
    <property type="component" value="Unassembled WGS sequence"/>
</dbReference>
<dbReference type="STRING" id="767519.SAMN05216559_2287"/>
<sequence length="231" mass="25061">MQAAAEHPNKKSSALSSVVKLPRYQIETWVDDDGKPDVGRGVETARERGWLDVDVETKQFDALNTLVAAVFSGGTINENDVPAFTPDAGCVTVTRVKDALVQLGAGTKTRGDDDADRPVEVLPETDASVLGRVLVALGAPHGAKNSEADVSLPEYLDDCPMYLRRDFVEIYVWNRGQQMGDGATVQIIEERPRKFYEELAGLIRAVVNGPVYIRDDGVSISSAAIEDLRCG</sequence>
<protein>
    <submittedName>
        <fullName evidence="1">Uncharacterized protein</fullName>
    </submittedName>
</protein>
<keyword evidence="2" id="KW-1185">Reference proteome</keyword>